<organism evidence="2 3">
    <name type="scientific">Kitasatospora kazusensis</name>
    <dbReference type="NCBI Taxonomy" id="407974"/>
    <lineage>
        <taxon>Bacteria</taxon>
        <taxon>Bacillati</taxon>
        <taxon>Actinomycetota</taxon>
        <taxon>Actinomycetes</taxon>
        <taxon>Kitasatosporales</taxon>
        <taxon>Streptomycetaceae</taxon>
        <taxon>Kitasatospora</taxon>
    </lineage>
</organism>
<feature type="domain" description="ABM" evidence="1">
    <location>
        <begin position="3"/>
        <end position="93"/>
    </location>
</feature>
<dbReference type="RefSeq" id="WP_344459607.1">
    <property type="nucleotide sequence ID" value="NZ_BAAANT010000001.1"/>
</dbReference>
<evidence type="ECO:0000313" key="3">
    <source>
        <dbReference type="Proteomes" id="UP001422759"/>
    </source>
</evidence>
<sequence>MGFGLVVRFTAHDEEAAAAFDRLAAEALDGIRAHEPGTLVYVNHRVPDEPAVRVFYELYADREAFEKHEEQPHVQRFLTERGQYLESFEVTFLDELAAKISPATGGTR</sequence>
<name>A0ABP5KF39_9ACTN</name>
<comment type="caution">
    <text evidence="2">The sequence shown here is derived from an EMBL/GenBank/DDBJ whole genome shotgun (WGS) entry which is preliminary data.</text>
</comment>
<evidence type="ECO:0000313" key="2">
    <source>
        <dbReference type="EMBL" id="GAA2129906.1"/>
    </source>
</evidence>
<gene>
    <name evidence="2" type="ORF">GCM10009760_01700</name>
</gene>
<dbReference type="Proteomes" id="UP001422759">
    <property type="component" value="Unassembled WGS sequence"/>
</dbReference>
<dbReference type="SUPFAM" id="SSF54909">
    <property type="entry name" value="Dimeric alpha+beta barrel"/>
    <property type="match status" value="1"/>
</dbReference>
<evidence type="ECO:0000259" key="1">
    <source>
        <dbReference type="PROSITE" id="PS51725"/>
    </source>
</evidence>
<dbReference type="Gene3D" id="3.30.70.100">
    <property type="match status" value="1"/>
</dbReference>
<dbReference type="PROSITE" id="PS51725">
    <property type="entry name" value="ABM"/>
    <property type="match status" value="1"/>
</dbReference>
<dbReference type="EMBL" id="BAAANT010000001">
    <property type="protein sequence ID" value="GAA2129906.1"/>
    <property type="molecule type" value="Genomic_DNA"/>
</dbReference>
<dbReference type="InterPro" id="IPR007138">
    <property type="entry name" value="ABM_dom"/>
</dbReference>
<keyword evidence="3" id="KW-1185">Reference proteome</keyword>
<reference evidence="3" key="1">
    <citation type="journal article" date="2019" name="Int. J. Syst. Evol. Microbiol.">
        <title>The Global Catalogue of Microorganisms (GCM) 10K type strain sequencing project: providing services to taxonomists for standard genome sequencing and annotation.</title>
        <authorList>
            <consortium name="The Broad Institute Genomics Platform"/>
            <consortium name="The Broad Institute Genome Sequencing Center for Infectious Disease"/>
            <person name="Wu L."/>
            <person name="Ma J."/>
        </authorList>
    </citation>
    <scope>NUCLEOTIDE SEQUENCE [LARGE SCALE GENOMIC DNA]</scope>
    <source>
        <strain evidence="3">JCM 14560</strain>
    </source>
</reference>
<proteinExistence type="predicted"/>
<dbReference type="InterPro" id="IPR011008">
    <property type="entry name" value="Dimeric_a/b-barrel"/>
</dbReference>
<dbReference type="Pfam" id="PF03992">
    <property type="entry name" value="ABM"/>
    <property type="match status" value="1"/>
</dbReference>
<accession>A0ABP5KF39</accession>
<protein>
    <recommendedName>
        <fullName evidence="1">ABM domain-containing protein</fullName>
    </recommendedName>
</protein>